<protein>
    <recommendedName>
        <fullName evidence="3">Reverse transcriptase domain-containing protein</fullName>
    </recommendedName>
</protein>
<dbReference type="AlphaFoldDB" id="A0AA35TQE3"/>
<evidence type="ECO:0008006" key="3">
    <source>
        <dbReference type="Google" id="ProtNLM"/>
    </source>
</evidence>
<accession>A0AA35TQE3</accession>
<sequence>MLKYFNEFAKSLRLKYNRAQYRNKKRRTVIPPPPTTTTTIYRQMKFLPPTKPDTVVTRYSGFGQLETYINNTKQNMVNNLEKIAHTSKSNLTAAQKTAMQQLKKVRHAVIIKLADKNLGVVLMDTNDYVTQCLVHLTDNKTYRLIAKYPAQDIRRQLLDTLANHKQVLSSHDKRFYKYLCEPTNNTRVPRFYGIPKIHKEFTKSPPLRPIVSPTLSLLFPSAKFIDHVLQPIARSYPDYLHDSSTLSVTLQDLTVPDNAILVTMDVTSLYPSIPQEECLQVIYNELHTNRHLLAFDPNLVIKLLHVNMNNTYFTWRPNLSTDKWHGHGGTILTHHCKYIYVSDIKQVLKS</sequence>
<dbReference type="Proteomes" id="UP001174909">
    <property type="component" value="Unassembled WGS sequence"/>
</dbReference>
<gene>
    <name evidence="1" type="ORF">GBAR_LOCUS28708</name>
</gene>
<dbReference type="EMBL" id="CASHTH010004020">
    <property type="protein sequence ID" value="CAI8052528.1"/>
    <property type="molecule type" value="Genomic_DNA"/>
</dbReference>
<reference evidence="1" key="1">
    <citation type="submission" date="2023-03" db="EMBL/GenBank/DDBJ databases">
        <authorList>
            <person name="Steffen K."/>
            <person name="Cardenas P."/>
        </authorList>
    </citation>
    <scope>NUCLEOTIDE SEQUENCE</scope>
</reference>
<organism evidence="1 2">
    <name type="scientific">Geodia barretti</name>
    <name type="common">Barrett's horny sponge</name>
    <dbReference type="NCBI Taxonomy" id="519541"/>
    <lineage>
        <taxon>Eukaryota</taxon>
        <taxon>Metazoa</taxon>
        <taxon>Porifera</taxon>
        <taxon>Demospongiae</taxon>
        <taxon>Heteroscleromorpha</taxon>
        <taxon>Tetractinellida</taxon>
        <taxon>Astrophorina</taxon>
        <taxon>Geodiidae</taxon>
        <taxon>Geodia</taxon>
    </lineage>
</organism>
<evidence type="ECO:0000313" key="1">
    <source>
        <dbReference type="EMBL" id="CAI8052528.1"/>
    </source>
</evidence>
<keyword evidence="2" id="KW-1185">Reference proteome</keyword>
<dbReference type="PANTHER" id="PTHR21301:SF10">
    <property type="entry name" value="REVERSE TRANSCRIPTASE DOMAIN-CONTAINING PROTEIN"/>
    <property type="match status" value="1"/>
</dbReference>
<evidence type="ECO:0000313" key="2">
    <source>
        <dbReference type="Proteomes" id="UP001174909"/>
    </source>
</evidence>
<comment type="caution">
    <text evidence="1">The sequence shown here is derived from an EMBL/GenBank/DDBJ whole genome shotgun (WGS) entry which is preliminary data.</text>
</comment>
<name>A0AA35TQE3_GEOBA</name>
<proteinExistence type="predicted"/>
<dbReference type="PANTHER" id="PTHR21301">
    <property type="entry name" value="REVERSE TRANSCRIPTASE"/>
    <property type="match status" value="1"/>
</dbReference>